<keyword evidence="5 7" id="KW-0378">Hydrolase</keyword>
<dbReference type="GO" id="GO:0019243">
    <property type="term" value="P:methylglyoxal catabolic process to D-lactate via S-lactoyl-glutathione"/>
    <property type="evidence" value="ECO:0007669"/>
    <property type="project" value="UniProtKB-UniRule"/>
</dbReference>
<feature type="binding site" evidence="7">
    <location>
        <position position="115"/>
    </location>
    <ligand>
        <name>Zn(2+)</name>
        <dbReference type="ChEBI" id="CHEBI:29105"/>
        <label>1</label>
    </ligand>
</feature>
<comment type="pathway">
    <text evidence="2 7">Secondary metabolite metabolism; methylglyoxal degradation; (R)-lactate from methylglyoxal: step 2/2.</text>
</comment>
<evidence type="ECO:0000256" key="1">
    <source>
        <dbReference type="ARBA" id="ARBA00001623"/>
    </source>
</evidence>
<feature type="binding site" evidence="7">
    <location>
        <position position="56"/>
    </location>
    <ligand>
        <name>Zn(2+)</name>
        <dbReference type="ChEBI" id="CHEBI:29105"/>
        <label>1</label>
    </ligand>
</feature>
<reference evidence="9 10" key="1">
    <citation type="submission" date="2016-10" db="EMBL/GenBank/DDBJ databases">
        <authorList>
            <person name="de Groot N.N."/>
        </authorList>
    </citation>
    <scope>NUCLEOTIDE SEQUENCE [LARGE SCALE GENOMIC DNA]</scope>
    <source>
        <strain evidence="9 10">DSM 19547</strain>
    </source>
</reference>
<dbReference type="InterPro" id="IPR050110">
    <property type="entry name" value="Glyoxalase_II_hydrolase"/>
</dbReference>
<feature type="binding site" evidence="7">
    <location>
        <position position="58"/>
    </location>
    <ligand>
        <name>Zn(2+)</name>
        <dbReference type="ChEBI" id="CHEBI:29105"/>
        <label>1</label>
    </ligand>
</feature>
<dbReference type="NCBIfam" id="TIGR03413">
    <property type="entry name" value="GSH_gloB"/>
    <property type="match status" value="1"/>
</dbReference>
<dbReference type="InterPro" id="IPR035680">
    <property type="entry name" value="Clx_II_MBL"/>
</dbReference>
<dbReference type="UniPathway" id="UPA00619">
    <property type="reaction ID" value="UER00676"/>
</dbReference>
<keyword evidence="10" id="KW-1185">Reference proteome</keyword>
<feature type="domain" description="Metallo-beta-lactamase" evidence="8">
    <location>
        <begin position="13"/>
        <end position="172"/>
    </location>
</feature>
<dbReference type="GO" id="GO:0004416">
    <property type="term" value="F:hydroxyacylglutathione hydrolase activity"/>
    <property type="evidence" value="ECO:0007669"/>
    <property type="project" value="UniProtKB-UniRule"/>
</dbReference>
<evidence type="ECO:0000313" key="9">
    <source>
        <dbReference type="EMBL" id="SFP19175.1"/>
    </source>
</evidence>
<dbReference type="CDD" id="cd07723">
    <property type="entry name" value="hydroxyacylglutathione_hydrolase_MBL-fold"/>
    <property type="match status" value="1"/>
</dbReference>
<feature type="binding site" evidence="7">
    <location>
        <position position="61"/>
    </location>
    <ligand>
        <name>Zn(2+)</name>
        <dbReference type="ChEBI" id="CHEBI:29105"/>
        <label>2</label>
    </ligand>
</feature>
<organism evidence="9 10">
    <name type="scientific">Tranquillimonas alkanivorans</name>
    <dbReference type="NCBI Taxonomy" id="441119"/>
    <lineage>
        <taxon>Bacteria</taxon>
        <taxon>Pseudomonadati</taxon>
        <taxon>Pseudomonadota</taxon>
        <taxon>Alphaproteobacteria</taxon>
        <taxon>Rhodobacterales</taxon>
        <taxon>Roseobacteraceae</taxon>
        <taxon>Tranquillimonas</taxon>
    </lineage>
</organism>
<dbReference type="RefSeq" id="WP_093419245.1">
    <property type="nucleotide sequence ID" value="NZ_FOXA01000003.1"/>
</dbReference>
<evidence type="ECO:0000256" key="5">
    <source>
        <dbReference type="ARBA" id="ARBA00022801"/>
    </source>
</evidence>
<sequence length="256" mass="28157">MPLEIVTVPCRTDNYAFLIHDDASGETALVDAPEAAPILKALDERGWRLQHVWLTHHHADHVEGLPELQTSQPDIKVLGAESDQNRLPPLDTAVTDGESFEFAGDRVEVMDVSGHTLGHVAFYIPGAKAAFTADSLMSLGCGRVFEGTPEMMWASLRKLAALPDDTTIYSGHEYTQTNARFALTIEPDNPALKDRARRIEEARARGEPTVPSALSEELATNPFLRAHLDEVKSALSMEGADDAEVFAEIRARKDRF</sequence>
<accession>A0A1I5NBC6</accession>
<dbReference type="HAMAP" id="MF_01374">
    <property type="entry name" value="Glyoxalase_2"/>
    <property type="match status" value="1"/>
</dbReference>
<feature type="binding site" evidence="7">
    <location>
        <position position="172"/>
    </location>
    <ligand>
        <name>Zn(2+)</name>
        <dbReference type="ChEBI" id="CHEBI:29105"/>
        <label>2</label>
    </ligand>
</feature>
<comment type="function">
    <text evidence="7">Thiolesterase that catalyzes the hydrolysis of S-D-lactoyl-glutathione to form glutathione and D-lactic acid.</text>
</comment>
<feature type="binding site" evidence="7">
    <location>
        <position position="60"/>
    </location>
    <ligand>
        <name>Zn(2+)</name>
        <dbReference type="ChEBI" id="CHEBI:29105"/>
        <label>2</label>
    </ligand>
</feature>
<dbReference type="Pfam" id="PF16123">
    <property type="entry name" value="HAGH_C"/>
    <property type="match status" value="1"/>
</dbReference>
<dbReference type="EMBL" id="FOXA01000003">
    <property type="protein sequence ID" value="SFP19175.1"/>
    <property type="molecule type" value="Genomic_DNA"/>
</dbReference>
<dbReference type="Pfam" id="PF00753">
    <property type="entry name" value="Lactamase_B"/>
    <property type="match status" value="1"/>
</dbReference>
<gene>
    <name evidence="7" type="primary">gloB</name>
    <name evidence="9" type="ORF">SAMN04488047_103199</name>
</gene>
<dbReference type="SMART" id="SM00849">
    <property type="entry name" value="Lactamase_B"/>
    <property type="match status" value="1"/>
</dbReference>
<dbReference type="AlphaFoldDB" id="A0A1I5NBC6"/>
<dbReference type="GO" id="GO:0046872">
    <property type="term" value="F:metal ion binding"/>
    <property type="evidence" value="ECO:0007669"/>
    <property type="project" value="UniProtKB-KW"/>
</dbReference>
<evidence type="ECO:0000256" key="6">
    <source>
        <dbReference type="ARBA" id="ARBA00022833"/>
    </source>
</evidence>
<protein>
    <recommendedName>
        <fullName evidence="7">Hydroxyacylglutathione hydrolase</fullName>
        <ecNumber evidence="7">3.1.2.6</ecNumber>
    </recommendedName>
    <alternativeName>
        <fullName evidence="7">Glyoxalase II</fullName>
        <shortName evidence="7">Glx II</shortName>
    </alternativeName>
</protein>
<dbReference type="InterPro" id="IPR017782">
    <property type="entry name" value="Hydroxyacylglutathione_Hdrlase"/>
</dbReference>
<feature type="binding site" evidence="7">
    <location>
        <position position="134"/>
    </location>
    <ligand>
        <name>Zn(2+)</name>
        <dbReference type="ChEBI" id="CHEBI:29105"/>
        <label>1</label>
    </ligand>
</feature>
<evidence type="ECO:0000256" key="4">
    <source>
        <dbReference type="ARBA" id="ARBA00022723"/>
    </source>
</evidence>
<comment type="catalytic activity">
    <reaction evidence="1 7">
        <text>an S-(2-hydroxyacyl)glutathione + H2O = a 2-hydroxy carboxylate + glutathione + H(+)</text>
        <dbReference type="Rhea" id="RHEA:21864"/>
        <dbReference type="ChEBI" id="CHEBI:15377"/>
        <dbReference type="ChEBI" id="CHEBI:15378"/>
        <dbReference type="ChEBI" id="CHEBI:57925"/>
        <dbReference type="ChEBI" id="CHEBI:58896"/>
        <dbReference type="ChEBI" id="CHEBI:71261"/>
        <dbReference type="EC" id="3.1.2.6"/>
    </reaction>
</comment>
<keyword evidence="6 7" id="KW-0862">Zinc</keyword>
<proteinExistence type="inferred from homology"/>
<dbReference type="InterPro" id="IPR032282">
    <property type="entry name" value="HAGH_C"/>
</dbReference>
<evidence type="ECO:0000256" key="2">
    <source>
        <dbReference type="ARBA" id="ARBA00004963"/>
    </source>
</evidence>
<dbReference type="PIRSF" id="PIRSF005457">
    <property type="entry name" value="Glx"/>
    <property type="match status" value="1"/>
</dbReference>
<comment type="similarity">
    <text evidence="3 7">Belongs to the metallo-beta-lactamase superfamily. Glyoxalase II family.</text>
</comment>
<name>A0A1I5NBC6_9RHOB</name>
<dbReference type="Gene3D" id="3.60.15.10">
    <property type="entry name" value="Ribonuclease Z/Hydroxyacylglutathione hydrolase-like"/>
    <property type="match status" value="1"/>
</dbReference>
<dbReference type="EC" id="3.1.2.6" evidence="7"/>
<dbReference type="OrthoDB" id="9802248at2"/>
<dbReference type="InterPro" id="IPR001279">
    <property type="entry name" value="Metallo-B-lactamas"/>
</dbReference>
<dbReference type="SUPFAM" id="SSF56281">
    <property type="entry name" value="Metallo-hydrolase/oxidoreductase"/>
    <property type="match status" value="1"/>
</dbReference>
<dbReference type="STRING" id="441119.SAMN04488047_103199"/>
<comment type="subunit">
    <text evidence="7">Monomer.</text>
</comment>
<comment type="cofactor">
    <cofactor evidence="7">
        <name>Zn(2+)</name>
        <dbReference type="ChEBI" id="CHEBI:29105"/>
    </cofactor>
    <text evidence="7">Binds 2 Zn(2+) ions per subunit.</text>
</comment>
<evidence type="ECO:0000256" key="7">
    <source>
        <dbReference type="HAMAP-Rule" id="MF_01374"/>
    </source>
</evidence>
<dbReference type="Proteomes" id="UP000199356">
    <property type="component" value="Unassembled WGS sequence"/>
</dbReference>
<evidence type="ECO:0000259" key="8">
    <source>
        <dbReference type="SMART" id="SM00849"/>
    </source>
</evidence>
<dbReference type="InterPro" id="IPR036866">
    <property type="entry name" value="RibonucZ/Hydroxyglut_hydro"/>
</dbReference>
<feature type="binding site" evidence="7">
    <location>
        <position position="134"/>
    </location>
    <ligand>
        <name>Zn(2+)</name>
        <dbReference type="ChEBI" id="CHEBI:29105"/>
        <label>2</label>
    </ligand>
</feature>
<evidence type="ECO:0000256" key="3">
    <source>
        <dbReference type="ARBA" id="ARBA00006759"/>
    </source>
</evidence>
<dbReference type="PANTHER" id="PTHR43705">
    <property type="entry name" value="HYDROXYACYLGLUTATHIONE HYDROLASE"/>
    <property type="match status" value="1"/>
</dbReference>
<evidence type="ECO:0000313" key="10">
    <source>
        <dbReference type="Proteomes" id="UP000199356"/>
    </source>
</evidence>
<dbReference type="PANTHER" id="PTHR43705:SF1">
    <property type="entry name" value="HYDROXYACYLGLUTATHIONE HYDROLASE GLOB"/>
    <property type="match status" value="1"/>
</dbReference>
<keyword evidence="4 7" id="KW-0479">Metal-binding</keyword>